<dbReference type="Proteomes" id="UP000783742">
    <property type="component" value="Unassembled WGS sequence"/>
</dbReference>
<keyword evidence="1" id="KW-0472">Membrane</keyword>
<keyword evidence="1" id="KW-1133">Transmembrane helix</keyword>
<evidence type="ECO:0000256" key="1">
    <source>
        <dbReference type="SAM" id="Phobius"/>
    </source>
</evidence>
<dbReference type="RefSeq" id="WP_216549423.1">
    <property type="nucleotide sequence ID" value="NZ_JAHLQO010000004.1"/>
</dbReference>
<evidence type="ECO:0000313" key="2">
    <source>
        <dbReference type="EMBL" id="MBU5669587.1"/>
    </source>
</evidence>
<evidence type="ECO:0000313" key="3">
    <source>
        <dbReference type="Proteomes" id="UP000783742"/>
    </source>
</evidence>
<protein>
    <submittedName>
        <fullName evidence="2">Uncharacterized protein</fullName>
    </submittedName>
</protein>
<feature type="transmembrane region" description="Helical" evidence="1">
    <location>
        <begin position="35"/>
        <end position="56"/>
    </location>
</feature>
<keyword evidence="3" id="KW-1185">Reference proteome</keyword>
<reference evidence="2 3" key="1">
    <citation type="submission" date="2021-06" db="EMBL/GenBank/DDBJ databases">
        <authorList>
            <person name="Sun Q."/>
            <person name="Li D."/>
        </authorList>
    </citation>
    <scope>NUCLEOTIDE SEQUENCE [LARGE SCALE GENOMIC DNA]</scope>
    <source>
        <strain evidence="2 3">MSJ-1</strain>
    </source>
</reference>
<comment type="caution">
    <text evidence="2">The sequence shown here is derived from an EMBL/GenBank/DDBJ whole genome shotgun (WGS) entry which is preliminary data.</text>
</comment>
<gene>
    <name evidence="2" type="ORF">KQI68_07010</name>
</gene>
<proteinExistence type="predicted"/>
<accession>A0ABS6FJA6</accession>
<name>A0ABS6FJA6_9FIRM</name>
<sequence length="66" mass="7708">MKKFIYAGLDILERLIFIIIDFMLLWVLLFKTQTIGTAGIIMITILLFFTISLTAIQISEEQERKK</sequence>
<dbReference type="EMBL" id="JAHLQO010000004">
    <property type="protein sequence ID" value="MBU5669587.1"/>
    <property type="molecule type" value="Genomic_DNA"/>
</dbReference>
<feature type="transmembrane region" description="Helical" evidence="1">
    <location>
        <begin position="12"/>
        <end position="29"/>
    </location>
</feature>
<keyword evidence="1" id="KW-0812">Transmembrane</keyword>
<organism evidence="2 3">
    <name type="scientific">Peptoniphilus ovalis</name>
    <dbReference type="NCBI Taxonomy" id="2841503"/>
    <lineage>
        <taxon>Bacteria</taxon>
        <taxon>Bacillati</taxon>
        <taxon>Bacillota</taxon>
        <taxon>Tissierellia</taxon>
        <taxon>Tissierellales</taxon>
        <taxon>Peptoniphilaceae</taxon>
        <taxon>Peptoniphilus</taxon>
    </lineage>
</organism>